<dbReference type="GO" id="GO:0008171">
    <property type="term" value="F:O-methyltransferase activity"/>
    <property type="evidence" value="ECO:0007669"/>
    <property type="project" value="InterPro"/>
</dbReference>
<dbReference type="PIRSF" id="PIRSF005739">
    <property type="entry name" value="O-mtase"/>
    <property type="match status" value="1"/>
</dbReference>
<accession>A0A0K9XAT9</accession>
<keyword evidence="1" id="KW-0489">Methyltransferase</keyword>
<evidence type="ECO:0000259" key="5">
    <source>
        <dbReference type="Pfam" id="PF00891"/>
    </source>
</evidence>
<dbReference type="InterPro" id="IPR036388">
    <property type="entry name" value="WH-like_DNA-bd_sf"/>
</dbReference>
<protein>
    <submittedName>
        <fullName evidence="7">Uncharacterized protein</fullName>
    </submittedName>
</protein>
<dbReference type="InterPro" id="IPR012967">
    <property type="entry name" value="COMT_dimerisation"/>
</dbReference>
<dbReference type="Proteomes" id="UP000037288">
    <property type="component" value="Unassembled WGS sequence"/>
</dbReference>
<dbReference type="STRING" id="1678637.AC230_24555"/>
<name>A0A0K9XAT9_9ACTN</name>
<evidence type="ECO:0000256" key="2">
    <source>
        <dbReference type="ARBA" id="ARBA00022679"/>
    </source>
</evidence>
<dbReference type="Pfam" id="PF00891">
    <property type="entry name" value="Methyltransf_2"/>
    <property type="match status" value="1"/>
</dbReference>
<dbReference type="SUPFAM" id="SSF53335">
    <property type="entry name" value="S-adenosyl-L-methionine-dependent methyltransferases"/>
    <property type="match status" value="1"/>
</dbReference>
<feature type="active site" description="Proton acceptor" evidence="4">
    <location>
        <position position="254"/>
    </location>
</feature>
<evidence type="ECO:0000256" key="4">
    <source>
        <dbReference type="PIRSR" id="PIRSR005739-1"/>
    </source>
</evidence>
<evidence type="ECO:0000256" key="1">
    <source>
        <dbReference type="ARBA" id="ARBA00022603"/>
    </source>
</evidence>
<keyword evidence="3" id="KW-0949">S-adenosyl-L-methionine</keyword>
<evidence type="ECO:0000313" key="8">
    <source>
        <dbReference type="Proteomes" id="UP000037288"/>
    </source>
</evidence>
<dbReference type="PATRIC" id="fig|1678637.3.peg.5244"/>
<dbReference type="InterPro" id="IPR001077">
    <property type="entry name" value="COMT_C"/>
</dbReference>
<gene>
    <name evidence="7" type="ORF">AC230_24555</name>
</gene>
<keyword evidence="2" id="KW-0808">Transferase</keyword>
<evidence type="ECO:0000256" key="3">
    <source>
        <dbReference type="ARBA" id="ARBA00022691"/>
    </source>
</evidence>
<dbReference type="Gene3D" id="3.40.50.150">
    <property type="entry name" value="Vaccinia Virus protein VP39"/>
    <property type="match status" value="1"/>
</dbReference>
<dbReference type="InterPro" id="IPR029063">
    <property type="entry name" value="SAM-dependent_MTases_sf"/>
</dbReference>
<dbReference type="Pfam" id="PF08100">
    <property type="entry name" value="Dimerisation"/>
    <property type="match status" value="1"/>
</dbReference>
<dbReference type="PANTHER" id="PTHR43712">
    <property type="entry name" value="PUTATIVE (AFU_ORTHOLOGUE AFUA_4G14580)-RELATED"/>
    <property type="match status" value="1"/>
</dbReference>
<dbReference type="PROSITE" id="PS51683">
    <property type="entry name" value="SAM_OMT_II"/>
    <property type="match status" value="1"/>
</dbReference>
<feature type="domain" description="O-methyltransferase C-terminal" evidence="5">
    <location>
        <begin position="118"/>
        <end position="327"/>
    </location>
</feature>
<evidence type="ECO:0000313" key="7">
    <source>
        <dbReference type="EMBL" id="KNB50323.1"/>
    </source>
</evidence>
<comment type="caution">
    <text evidence="7">The sequence shown here is derived from an EMBL/GenBank/DDBJ whole genome shotgun (WGS) entry which is preliminary data.</text>
</comment>
<dbReference type="SUPFAM" id="SSF46785">
    <property type="entry name" value="Winged helix' DNA-binding domain"/>
    <property type="match status" value="1"/>
</dbReference>
<dbReference type="GO" id="GO:0046983">
    <property type="term" value="F:protein dimerization activity"/>
    <property type="evidence" value="ECO:0007669"/>
    <property type="project" value="InterPro"/>
</dbReference>
<feature type="domain" description="O-methyltransferase dimerisation" evidence="6">
    <location>
        <begin position="21"/>
        <end position="95"/>
    </location>
</feature>
<keyword evidence="8" id="KW-1185">Reference proteome</keyword>
<dbReference type="PANTHER" id="PTHR43712:SF2">
    <property type="entry name" value="O-METHYLTRANSFERASE CICE"/>
    <property type="match status" value="1"/>
</dbReference>
<dbReference type="Gene3D" id="1.10.10.10">
    <property type="entry name" value="Winged helix-like DNA-binding domain superfamily/Winged helix DNA-binding domain"/>
    <property type="match status" value="1"/>
</dbReference>
<dbReference type="EMBL" id="LFXA01000017">
    <property type="protein sequence ID" value="KNB50323.1"/>
    <property type="molecule type" value="Genomic_DNA"/>
</dbReference>
<sequence>MHGGVGFFDPDLPPRQQVLGLLYGKWVLGALRALVELRVPDVLAAGARTAAEIAEETAADTDALHRALRAVAATGALEQRAGGRFALTPLTEGLVSDAPKGVRDMFLLASDPLFWRPYEDVAHTLRTGGTALSHVFGTSFYDYLRAHPDTWALFDRAMEQNHWPASDRILDGFDFGRFRRIADIGGGKGQFLAEILRRHPSCTGVLADQPHTVAGARETLEKAGVADRVTVVPTDFFAGVPAGCDAYFVKHTLHNWDDDKAGLILRGIRRAVGDDAGARLLIVDLLLRGPGEWDVGKLMDVEALAVIGGRERDRGEWDRLAAAAGFRPANDPEPGSLALLEYRPV</sequence>
<dbReference type="Gene3D" id="1.10.287.1350">
    <property type="match status" value="1"/>
</dbReference>
<evidence type="ECO:0000259" key="6">
    <source>
        <dbReference type="Pfam" id="PF08100"/>
    </source>
</evidence>
<reference evidence="8" key="1">
    <citation type="submission" date="2015-07" db="EMBL/GenBank/DDBJ databases">
        <title>Draft genome sequence of Streptomyces sp. CMAA 1322, a bacterium isolated from Caatinga biome, from dry forest semiarid of Brazil.</title>
        <authorList>
            <person name="Santos S.N."/>
            <person name="Gacesa R."/>
            <person name="Taketani R.G."/>
            <person name="Long P.F."/>
            <person name="Melo I.S."/>
        </authorList>
    </citation>
    <scope>NUCLEOTIDE SEQUENCE [LARGE SCALE GENOMIC DNA]</scope>
    <source>
        <strain evidence="8">CMAA 1322</strain>
    </source>
</reference>
<dbReference type="GO" id="GO:0032259">
    <property type="term" value="P:methylation"/>
    <property type="evidence" value="ECO:0007669"/>
    <property type="project" value="UniProtKB-KW"/>
</dbReference>
<dbReference type="InterPro" id="IPR036390">
    <property type="entry name" value="WH_DNA-bd_sf"/>
</dbReference>
<dbReference type="AlphaFoldDB" id="A0A0K9XAT9"/>
<organism evidence="7 8">
    <name type="scientific">Streptomyces caatingaensis</name>
    <dbReference type="NCBI Taxonomy" id="1678637"/>
    <lineage>
        <taxon>Bacteria</taxon>
        <taxon>Bacillati</taxon>
        <taxon>Actinomycetota</taxon>
        <taxon>Actinomycetes</taxon>
        <taxon>Kitasatosporales</taxon>
        <taxon>Streptomycetaceae</taxon>
        <taxon>Streptomyces</taxon>
    </lineage>
</organism>
<proteinExistence type="predicted"/>
<dbReference type="InterPro" id="IPR016461">
    <property type="entry name" value="COMT-like"/>
</dbReference>